<sequence length="98" mass="11895">MSEELTEEVREAIEWGRRASAMRLMSYLHFRRRIVQDLLRTDLDGWPERVRNPMAHFHLFVEFGIREYRSWMFFTTEEAKREEEHVLALDPTAPENLD</sequence>
<dbReference type="Proteomes" id="UP000717328">
    <property type="component" value="Unassembled WGS sequence"/>
</dbReference>
<organism evidence="1 2">
    <name type="scientific">Sphagnurus paluster</name>
    <dbReference type="NCBI Taxonomy" id="117069"/>
    <lineage>
        <taxon>Eukaryota</taxon>
        <taxon>Fungi</taxon>
        <taxon>Dikarya</taxon>
        <taxon>Basidiomycota</taxon>
        <taxon>Agaricomycotina</taxon>
        <taxon>Agaricomycetes</taxon>
        <taxon>Agaricomycetidae</taxon>
        <taxon>Agaricales</taxon>
        <taxon>Tricholomatineae</taxon>
        <taxon>Lyophyllaceae</taxon>
        <taxon>Sphagnurus</taxon>
    </lineage>
</organism>
<evidence type="ECO:0000313" key="2">
    <source>
        <dbReference type="Proteomes" id="UP000717328"/>
    </source>
</evidence>
<accession>A0A9P7FPE1</accession>
<proteinExistence type="predicted"/>
<reference evidence="1" key="2">
    <citation type="submission" date="2021-10" db="EMBL/GenBank/DDBJ databases">
        <title>Phylogenomics reveals ancestral predisposition of the termite-cultivated fungus Termitomyces towards a domesticated lifestyle.</title>
        <authorList>
            <person name="Auxier B."/>
            <person name="Grum-Grzhimaylo A."/>
            <person name="Cardenas M.E."/>
            <person name="Lodge J.D."/>
            <person name="Laessoe T."/>
            <person name="Pedersen O."/>
            <person name="Smith M.E."/>
            <person name="Kuyper T.W."/>
            <person name="Franco-Molano E.A."/>
            <person name="Baroni T.J."/>
            <person name="Aanen D.K."/>
        </authorList>
    </citation>
    <scope>NUCLEOTIDE SEQUENCE</scope>
    <source>
        <strain evidence="1">D49</strain>
    </source>
</reference>
<gene>
    <name evidence="1" type="ORF">H0H81_012189</name>
</gene>
<keyword evidence="2" id="KW-1185">Reference proteome</keyword>
<comment type="caution">
    <text evidence="1">The sequence shown here is derived from an EMBL/GenBank/DDBJ whole genome shotgun (WGS) entry which is preliminary data.</text>
</comment>
<evidence type="ECO:0000313" key="1">
    <source>
        <dbReference type="EMBL" id="KAG5633025.1"/>
    </source>
</evidence>
<dbReference type="AlphaFoldDB" id="A0A9P7FPE1"/>
<dbReference type="OrthoDB" id="3111157at2759"/>
<dbReference type="EMBL" id="JABCKI010010171">
    <property type="protein sequence ID" value="KAG5633025.1"/>
    <property type="molecule type" value="Genomic_DNA"/>
</dbReference>
<protein>
    <submittedName>
        <fullName evidence="1">Uncharacterized protein</fullName>
    </submittedName>
</protein>
<feature type="non-terminal residue" evidence="1">
    <location>
        <position position="98"/>
    </location>
</feature>
<reference evidence="1" key="1">
    <citation type="submission" date="2021-02" db="EMBL/GenBank/DDBJ databases">
        <authorList>
            <person name="Nieuwenhuis M."/>
            <person name="Van De Peppel L.J.J."/>
        </authorList>
    </citation>
    <scope>NUCLEOTIDE SEQUENCE</scope>
    <source>
        <strain evidence="1">D49</strain>
    </source>
</reference>
<name>A0A9P7FPE1_9AGAR</name>